<protein>
    <submittedName>
        <fullName evidence="3">Uncharacterized protein</fullName>
    </submittedName>
</protein>
<reference evidence="3" key="1">
    <citation type="submission" date="2019-06" db="EMBL/GenBank/DDBJ databases">
        <authorList>
            <person name="Zheng W."/>
        </authorList>
    </citation>
    <scope>NUCLEOTIDE SEQUENCE</scope>
    <source>
        <strain evidence="3">QDHG01</strain>
    </source>
</reference>
<organism evidence="3 4">
    <name type="scientific">Halteria grandinella</name>
    <dbReference type="NCBI Taxonomy" id="5974"/>
    <lineage>
        <taxon>Eukaryota</taxon>
        <taxon>Sar</taxon>
        <taxon>Alveolata</taxon>
        <taxon>Ciliophora</taxon>
        <taxon>Intramacronucleata</taxon>
        <taxon>Spirotrichea</taxon>
        <taxon>Stichotrichia</taxon>
        <taxon>Sporadotrichida</taxon>
        <taxon>Halteriidae</taxon>
        <taxon>Halteria</taxon>
    </lineage>
</organism>
<feature type="compositionally biased region" description="Basic and acidic residues" evidence="1">
    <location>
        <begin position="422"/>
        <end position="440"/>
    </location>
</feature>
<feature type="compositionally biased region" description="Low complexity" evidence="1">
    <location>
        <begin position="403"/>
        <end position="416"/>
    </location>
</feature>
<evidence type="ECO:0000313" key="4">
    <source>
        <dbReference type="Proteomes" id="UP000785679"/>
    </source>
</evidence>
<keyword evidence="2" id="KW-1133">Transmembrane helix</keyword>
<keyword evidence="2" id="KW-0472">Membrane</keyword>
<keyword evidence="2" id="KW-0812">Transmembrane</keyword>
<proteinExistence type="predicted"/>
<evidence type="ECO:0000313" key="3">
    <source>
        <dbReference type="EMBL" id="TNV78662.1"/>
    </source>
</evidence>
<feature type="transmembrane region" description="Helical" evidence="2">
    <location>
        <begin position="90"/>
        <end position="111"/>
    </location>
</feature>
<accession>A0A8J8T1E0</accession>
<feature type="transmembrane region" description="Helical" evidence="2">
    <location>
        <begin position="311"/>
        <end position="331"/>
    </location>
</feature>
<keyword evidence="4" id="KW-1185">Reference proteome</keyword>
<dbReference type="AlphaFoldDB" id="A0A8J8T1E0"/>
<sequence>MTSQNQTPEDLQLDTVQFKHRLRLHSESKLQEFAAQLEEIQEHDDEDRENATSGQHCSDESKVSTWNNLVTLGLKRNTQQQRYYCRFSRYISNSQVLIIFGIIAFSLYPLIVKEIQKASKITFLETSIMQGCLSFLGYGIRILASQFYRKPENIGQHCFKLKNTLLSLLSAFGYILILASLFLLEPLHGIFLCSQFTLILTLFQICSLFTLMALCTSLYGFYLILQEQKIQQTYGKATLLLIEVFIRQRDFYIAGILFGLAGLILIQFQPTSPDRFKLGMYVSLFQAIISTFLLYGFGAVPRITLFSIEEILLLILTVLYLLLISEIRHVLKEKQHLIFMGKAANLVSLAFIVCLMGEGEKISTQYFIAIILLNLDGICEVSGACIFWIHNFITSPKCTLSTQSSISSNHNSKDLSYQSQMTEERNHESDEDLHKPLLNH</sequence>
<feature type="region of interest" description="Disordered" evidence="1">
    <location>
        <begin position="403"/>
        <end position="440"/>
    </location>
</feature>
<feature type="transmembrane region" description="Helical" evidence="2">
    <location>
        <begin position="165"/>
        <end position="184"/>
    </location>
</feature>
<feature type="transmembrane region" description="Helical" evidence="2">
    <location>
        <begin position="251"/>
        <end position="268"/>
    </location>
</feature>
<name>A0A8J8T1E0_HALGN</name>
<dbReference type="EMBL" id="RRYP01010033">
    <property type="protein sequence ID" value="TNV78662.1"/>
    <property type="molecule type" value="Genomic_DNA"/>
</dbReference>
<feature type="transmembrane region" description="Helical" evidence="2">
    <location>
        <begin position="367"/>
        <end position="389"/>
    </location>
</feature>
<feature type="transmembrane region" description="Helical" evidence="2">
    <location>
        <begin position="337"/>
        <end position="355"/>
    </location>
</feature>
<evidence type="ECO:0000256" key="2">
    <source>
        <dbReference type="SAM" id="Phobius"/>
    </source>
</evidence>
<feature type="transmembrane region" description="Helical" evidence="2">
    <location>
        <begin position="196"/>
        <end position="225"/>
    </location>
</feature>
<gene>
    <name evidence="3" type="ORF">FGO68_gene1152</name>
</gene>
<feature type="transmembrane region" description="Helical" evidence="2">
    <location>
        <begin position="123"/>
        <end position="144"/>
    </location>
</feature>
<comment type="caution">
    <text evidence="3">The sequence shown here is derived from an EMBL/GenBank/DDBJ whole genome shotgun (WGS) entry which is preliminary data.</text>
</comment>
<dbReference type="Proteomes" id="UP000785679">
    <property type="component" value="Unassembled WGS sequence"/>
</dbReference>
<feature type="transmembrane region" description="Helical" evidence="2">
    <location>
        <begin position="280"/>
        <end position="299"/>
    </location>
</feature>
<evidence type="ECO:0000256" key="1">
    <source>
        <dbReference type="SAM" id="MobiDB-lite"/>
    </source>
</evidence>